<feature type="transmembrane region" description="Helical" evidence="1">
    <location>
        <begin position="20"/>
        <end position="40"/>
    </location>
</feature>
<sequence>MEKIANIQVILDQINSKMQIYGLSYGIFNLFILLLTYYLIVKLINRVKFDYSRKLVLLKNKLNRKSDEILEKYRKELSILFRDEQLRTNLIEFTIKNSDEIRLKLYKEVYSLFFEILFDLTASKKNNNGKVDKDVLDSLHEKVNKIRREIFINAVYLGKLTDFLLSAQIAMWDDLRKANADQYLISQLEKSKILDSSEQLHEAEKWIRNNIGTHRTLSEFELTEEAIKTIKSRRDELINDIFDKK</sequence>
<dbReference type="EMBL" id="AOGX02000001">
    <property type="protein sequence ID" value="EOQ90791.1"/>
    <property type="molecule type" value="Genomic_DNA"/>
</dbReference>
<evidence type="ECO:0000313" key="2">
    <source>
        <dbReference type="EMBL" id="EOQ90791.1"/>
    </source>
</evidence>
<reference evidence="2 3" key="1">
    <citation type="submission" date="2013-04" db="EMBL/GenBank/DDBJ databases">
        <authorList>
            <person name="Harkins D.M."/>
            <person name="Durkin A.S."/>
            <person name="Brinkac L.M."/>
            <person name="Haft D.H."/>
            <person name="Selengut J.D."/>
            <person name="Sanka R."/>
            <person name="DePew J."/>
            <person name="Purushe J."/>
            <person name="Hartskeerl R.A."/>
            <person name="Ahmed A."/>
            <person name="van der Linden H."/>
            <person name="Goris M.G.A."/>
            <person name="Vinetz J.M."/>
            <person name="Sutton G.G."/>
            <person name="Nierman W.C."/>
            <person name="Fouts D.E."/>
        </authorList>
    </citation>
    <scope>NUCLEOTIDE SEQUENCE [LARGE SCALE GENOMIC DNA]</scope>
    <source>
        <strain evidence="2 3">Sao Paulo</strain>
    </source>
</reference>
<keyword evidence="1" id="KW-0812">Transmembrane</keyword>
<dbReference type="OrthoDB" id="10011271at2"/>
<keyword evidence="1" id="KW-0472">Membrane</keyword>
<evidence type="ECO:0000256" key="1">
    <source>
        <dbReference type="SAM" id="Phobius"/>
    </source>
</evidence>
<name>A0A5E8HH24_9LEPT</name>
<protein>
    <submittedName>
        <fullName evidence="2">Uncharacterized protein</fullName>
    </submittedName>
</protein>
<dbReference type="AlphaFoldDB" id="A0A5E8HH24"/>
<gene>
    <name evidence="2" type="ORF">LEP1GSC202_2212</name>
</gene>
<organism evidence="2 3">
    <name type="scientific">Leptospira yanagawae serovar Saopaulo str. Sao Paulo = ATCC 700523</name>
    <dbReference type="NCBI Taxonomy" id="1249483"/>
    <lineage>
        <taxon>Bacteria</taxon>
        <taxon>Pseudomonadati</taxon>
        <taxon>Spirochaetota</taxon>
        <taxon>Spirochaetia</taxon>
        <taxon>Leptospirales</taxon>
        <taxon>Leptospiraceae</taxon>
        <taxon>Leptospira</taxon>
    </lineage>
</organism>
<evidence type="ECO:0000313" key="3">
    <source>
        <dbReference type="Proteomes" id="UP000013996"/>
    </source>
</evidence>
<accession>A0A5E8HH24</accession>
<dbReference type="Proteomes" id="UP000013996">
    <property type="component" value="Unassembled WGS sequence"/>
</dbReference>
<keyword evidence="1" id="KW-1133">Transmembrane helix</keyword>
<dbReference type="RefSeq" id="WP_015675633.1">
    <property type="nucleotide sequence ID" value="NZ_AOGX02000001.1"/>
</dbReference>
<proteinExistence type="predicted"/>
<comment type="caution">
    <text evidence="2">The sequence shown here is derived from an EMBL/GenBank/DDBJ whole genome shotgun (WGS) entry which is preliminary data.</text>
</comment>